<proteinExistence type="predicted"/>
<dbReference type="AlphaFoldDB" id="A6DLY5"/>
<dbReference type="Pfam" id="PF00392">
    <property type="entry name" value="GntR"/>
    <property type="match status" value="1"/>
</dbReference>
<dbReference type="Gene3D" id="1.10.10.10">
    <property type="entry name" value="Winged helix-like DNA-binding domain superfamily/Winged helix DNA-binding domain"/>
    <property type="match status" value="1"/>
</dbReference>
<protein>
    <recommendedName>
        <fullName evidence="4">HTH gntR-type domain-containing protein</fullName>
    </recommendedName>
</protein>
<dbReference type="Proteomes" id="UP000004947">
    <property type="component" value="Unassembled WGS sequence"/>
</dbReference>
<comment type="caution">
    <text evidence="5">The sequence shown here is derived from an EMBL/GenBank/DDBJ whole genome shotgun (WGS) entry which is preliminary data.</text>
</comment>
<dbReference type="GO" id="GO:0003700">
    <property type="term" value="F:DNA-binding transcription factor activity"/>
    <property type="evidence" value="ECO:0007669"/>
    <property type="project" value="InterPro"/>
</dbReference>
<gene>
    <name evidence="5" type="ORF">LNTAR_21255</name>
</gene>
<evidence type="ECO:0000256" key="1">
    <source>
        <dbReference type="ARBA" id="ARBA00023015"/>
    </source>
</evidence>
<keyword evidence="6" id="KW-1185">Reference proteome</keyword>
<dbReference type="PROSITE" id="PS50949">
    <property type="entry name" value="HTH_GNTR"/>
    <property type="match status" value="1"/>
</dbReference>
<keyword evidence="2" id="KW-0238">DNA-binding</keyword>
<dbReference type="GO" id="GO:0003677">
    <property type="term" value="F:DNA binding"/>
    <property type="evidence" value="ECO:0007669"/>
    <property type="project" value="UniProtKB-KW"/>
</dbReference>
<dbReference type="SUPFAM" id="SSF46785">
    <property type="entry name" value="Winged helix' DNA-binding domain"/>
    <property type="match status" value="1"/>
</dbReference>
<evidence type="ECO:0000313" key="5">
    <source>
        <dbReference type="EMBL" id="EDM27283.1"/>
    </source>
</evidence>
<dbReference type="EMBL" id="ABCK01000010">
    <property type="protein sequence ID" value="EDM27283.1"/>
    <property type="molecule type" value="Genomic_DNA"/>
</dbReference>
<organism evidence="5 6">
    <name type="scientific">Lentisphaera araneosa HTCC2155</name>
    <dbReference type="NCBI Taxonomy" id="313628"/>
    <lineage>
        <taxon>Bacteria</taxon>
        <taxon>Pseudomonadati</taxon>
        <taxon>Lentisphaerota</taxon>
        <taxon>Lentisphaeria</taxon>
        <taxon>Lentisphaerales</taxon>
        <taxon>Lentisphaeraceae</taxon>
        <taxon>Lentisphaera</taxon>
    </lineage>
</organism>
<accession>A6DLY5</accession>
<evidence type="ECO:0000256" key="2">
    <source>
        <dbReference type="ARBA" id="ARBA00023125"/>
    </source>
</evidence>
<keyword evidence="3" id="KW-0804">Transcription</keyword>
<evidence type="ECO:0000259" key="4">
    <source>
        <dbReference type="PROSITE" id="PS50949"/>
    </source>
</evidence>
<evidence type="ECO:0000256" key="3">
    <source>
        <dbReference type="ARBA" id="ARBA00023163"/>
    </source>
</evidence>
<evidence type="ECO:0000313" key="6">
    <source>
        <dbReference type="Proteomes" id="UP000004947"/>
    </source>
</evidence>
<reference evidence="5 6" key="1">
    <citation type="journal article" date="2010" name="J. Bacteriol.">
        <title>Genome sequence of Lentisphaera araneosa HTCC2155T, the type species of the order Lentisphaerales in the phylum Lentisphaerae.</title>
        <authorList>
            <person name="Thrash J.C."/>
            <person name="Cho J.C."/>
            <person name="Vergin K.L."/>
            <person name="Morris R.M."/>
            <person name="Giovannoni S.J."/>
        </authorList>
    </citation>
    <scope>NUCLEOTIDE SEQUENCE [LARGE SCALE GENOMIC DNA]</scope>
    <source>
        <strain evidence="5 6">HTCC2155</strain>
    </source>
</reference>
<dbReference type="InterPro" id="IPR036390">
    <property type="entry name" value="WH_DNA-bd_sf"/>
</dbReference>
<sequence length="368" mass="41799">MIMIKNEYNLSKAIAGEIRSWIIEGNLKPQDKLTPRAELEQRFSTTPKTIQKSCDQLVQSGFLKVVPRRGTYIADYLPHKYNFAVLIKSKADSPGWTNYWSVIQTVCGEISKNSRFNFEVRTDVNAETRSESYLKLLDDVESQRLAGVVFAMNPEDFLGTAVLESQQLQRFSLSHNNLNIPSLRFSRGTFSSKALTKLKSSQAKKVAALMPMGFNDEQKDAVILQAKSLGLEMDASMLQSLDIHHLSWTKNLLSLIFKAEEKPDSLIVFDDNFLPEVEEVLEQLELIGKVQVLSHANFPLLQKSKHSCLRLGYDVRDIFQQIINHINKQRLGEEVESKLLVEPKFEEELCAIEHSKNLLKVSQLVAIS</sequence>
<dbReference type="InterPro" id="IPR000524">
    <property type="entry name" value="Tscrpt_reg_HTH_GntR"/>
</dbReference>
<dbReference type="STRING" id="313628.LNTAR_21255"/>
<feature type="domain" description="HTH gntR-type" evidence="4">
    <location>
        <begin position="8"/>
        <end position="76"/>
    </location>
</feature>
<name>A6DLY5_9BACT</name>
<keyword evidence="1" id="KW-0805">Transcription regulation</keyword>
<dbReference type="InterPro" id="IPR036388">
    <property type="entry name" value="WH-like_DNA-bd_sf"/>
</dbReference>
<dbReference type="SMART" id="SM00345">
    <property type="entry name" value="HTH_GNTR"/>
    <property type="match status" value="1"/>
</dbReference>